<dbReference type="InterPro" id="IPR022385">
    <property type="entry name" value="Rhs_assc_core"/>
</dbReference>
<gene>
    <name evidence="2" type="ORF">V7V80_11625</name>
</gene>
<sequence length="308" mass="34039">MKREGTVHYFYQSGKLSSVQQGGQISRSIQTPDIPLAQRNTDTLLGTGLLAVENGGSVLRLNTPQKTEVHTFTTYGYDPTLPSSSTVLGFNAERLDTGSESYVLGNGYRVFSPILMRFLSPDSLSPFDDGGINAYAYCSGDPINHLDPSGHAPPGKKNNSAGATTHKVTSAPSPSESPMTLRLNQLKQERAKLELDNPSLKEDKQKVLNYSFNNPGKLKEMHDLIHTTRSKNERTARGHWNSDAAFAQIVDAQVAETNLTSFYNSNPGIQEMYKLHYTTHKLDQKITSLDRKINSLENMIYVIRGSNT</sequence>
<dbReference type="Proteomes" id="UP001377692">
    <property type="component" value="Unassembled WGS sequence"/>
</dbReference>
<dbReference type="RefSeq" id="WP_339549310.1">
    <property type="nucleotide sequence ID" value="NZ_JBBHLD010000008.1"/>
</dbReference>
<accession>A0ABU8R635</accession>
<dbReference type="NCBIfam" id="TIGR03696">
    <property type="entry name" value="Rhs_assc_core"/>
    <property type="match status" value="1"/>
</dbReference>
<comment type="caution">
    <text evidence="2">The sequence shown here is derived from an EMBL/GenBank/DDBJ whole genome shotgun (WGS) entry which is preliminary data.</text>
</comment>
<feature type="compositionally biased region" description="Polar residues" evidence="1">
    <location>
        <begin position="157"/>
        <end position="179"/>
    </location>
</feature>
<dbReference type="SUPFAM" id="SSF56399">
    <property type="entry name" value="ADP-ribosylation"/>
    <property type="match status" value="1"/>
</dbReference>
<keyword evidence="3" id="KW-1185">Reference proteome</keyword>
<evidence type="ECO:0000313" key="3">
    <source>
        <dbReference type="Proteomes" id="UP001377692"/>
    </source>
</evidence>
<feature type="region of interest" description="Disordered" evidence="1">
    <location>
        <begin position="146"/>
        <end position="179"/>
    </location>
</feature>
<evidence type="ECO:0000256" key="1">
    <source>
        <dbReference type="SAM" id="MobiDB-lite"/>
    </source>
</evidence>
<evidence type="ECO:0000313" key="2">
    <source>
        <dbReference type="EMBL" id="MEJ5905333.1"/>
    </source>
</evidence>
<dbReference type="EMBL" id="JBBHLD010000008">
    <property type="protein sequence ID" value="MEJ5905333.1"/>
    <property type="molecule type" value="Genomic_DNA"/>
</dbReference>
<name>A0ABU8R635_9PSED</name>
<dbReference type="Gene3D" id="2.180.10.10">
    <property type="entry name" value="RHS repeat-associated core"/>
    <property type="match status" value="1"/>
</dbReference>
<reference evidence="2 3" key="1">
    <citation type="submission" date="2024-02" db="EMBL/GenBank/DDBJ databases">
        <title>Identification of pathogenicity and growth-promoting functions of Pseudomonas putida variants.</title>
        <authorList>
            <person name="Sun J."/>
        </authorList>
    </citation>
    <scope>NUCLEOTIDE SEQUENCE [LARGE SCALE GENOMIC DNA]</scope>
    <source>
        <strain evidence="2 3">A04</strain>
    </source>
</reference>
<protein>
    <submittedName>
        <fullName evidence="2">RHS repeat-associated core domain-containing protein</fullName>
    </submittedName>
</protein>
<organism evidence="2 3">
    <name type="scientific">Pseudomonas kermanshahensis</name>
    <dbReference type="NCBI Taxonomy" id="2745482"/>
    <lineage>
        <taxon>Bacteria</taxon>
        <taxon>Pseudomonadati</taxon>
        <taxon>Pseudomonadota</taxon>
        <taxon>Gammaproteobacteria</taxon>
        <taxon>Pseudomonadales</taxon>
        <taxon>Pseudomonadaceae</taxon>
        <taxon>Pseudomonas</taxon>
    </lineage>
</organism>
<proteinExistence type="predicted"/>